<dbReference type="SUPFAM" id="SSF55785">
    <property type="entry name" value="PYP-like sensor domain (PAS domain)"/>
    <property type="match status" value="2"/>
</dbReference>
<evidence type="ECO:0000259" key="8">
    <source>
        <dbReference type="PROSITE" id="PS50113"/>
    </source>
</evidence>
<evidence type="ECO:0000259" key="9">
    <source>
        <dbReference type="PROSITE" id="PS50123"/>
    </source>
</evidence>
<dbReference type="InterPro" id="IPR022641">
    <property type="entry name" value="CheR_N"/>
</dbReference>
<dbReference type="EC" id="2.1.1.80" evidence="2"/>
<dbReference type="GO" id="GO:0008983">
    <property type="term" value="F:protein-glutamate O-methyltransferase activity"/>
    <property type="evidence" value="ECO:0007669"/>
    <property type="project" value="UniProtKB-EC"/>
</dbReference>
<feature type="coiled-coil region" evidence="6">
    <location>
        <begin position="405"/>
        <end position="488"/>
    </location>
</feature>
<keyword evidence="11" id="KW-1185">Reference proteome</keyword>
<feature type="domain" description="CheR-type methyltransferase" evidence="9">
    <location>
        <begin position="1"/>
        <end position="268"/>
    </location>
</feature>
<dbReference type="Pfam" id="PF08448">
    <property type="entry name" value="PAS_4"/>
    <property type="match status" value="1"/>
</dbReference>
<dbReference type="SMART" id="SM00138">
    <property type="entry name" value="MeTrc"/>
    <property type="match status" value="1"/>
</dbReference>
<gene>
    <name evidence="10" type="ORF">F5972_30530</name>
</gene>
<dbReference type="PANTHER" id="PTHR24422">
    <property type="entry name" value="CHEMOTAXIS PROTEIN METHYLTRANSFERASE"/>
    <property type="match status" value="1"/>
</dbReference>
<sequence length="613" mass="69167">MHTGEDREFDDLLTMLKETRGFDFTGYKRTTLRRRVGRRLQALKLESVDEYRDYLELEPAEFTTLFDSLLINVTGFFRDPTAWQVLRERAIPSILAAKGGRAIRGWSAGCATGEEAYSLAMLLAEELGFDEFRDRVKIYGTDIDEKALHVARVAVYGERQMAGVPAEFREKYFEPAQDGFAFRRDLRRQLIFGRNDLTRDAPISRVDILLARNTLMYFNGETQLDVVRRFHFALCDPGYLFLGKAEMLLNHSDRFDPVDLRMRLFRKRPQPLAATRLGWDHSAQPESQTRLARLHSAANASGPVAQLTLDASGALALINTRAEVLFGLQARDLGRPFQDLEVSYRPVELRSVIEQAELDLRTVELQDVVWNRPGAPEPSVFDIVVVPLIDTTGELIGATVNFHDVTRNRRLREELEQTNKELEHAYEELQSLNEELETTNEELQSTNEELETTNEELQSTNEELETMNEELQSSNDELQQINDTLNARTVQLDRANHFVDSVVRSLGDAVIVLDRDLRVLLWSSGAQELWGLRAGEAAGRALHTLDIGLPVATLQPELRRVLDGGPPGGPQPATTSVEAVNRRGRATRLSVTVTPLHEDDASVHGLILVLTAE</sequence>
<dbReference type="InterPro" id="IPR000780">
    <property type="entry name" value="CheR_MeTrfase"/>
</dbReference>
<dbReference type="Pfam" id="PF00989">
    <property type="entry name" value="PAS"/>
    <property type="match status" value="1"/>
</dbReference>
<dbReference type="AlphaFoldDB" id="A0A5J5JVS7"/>
<accession>A0A5J5JVS7</accession>
<keyword evidence="5" id="KW-0949">S-adenosyl-L-methionine</keyword>
<comment type="catalytic activity">
    <reaction evidence="1">
        <text>L-glutamyl-[protein] + S-adenosyl-L-methionine = [protein]-L-glutamate 5-O-methyl ester + S-adenosyl-L-homocysteine</text>
        <dbReference type="Rhea" id="RHEA:24452"/>
        <dbReference type="Rhea" id="RHEA-COMP:10208"/>
        <dbReference type="Rhea" id="RHEA-COMP:10311"/>
        <dbReference type="ChEBI" id="CHEBI:29973"/>
        <dbReference type="ChEBI" id="CHEBI:57856"/>
        <dbReference type="ChEBI" id="CHEBI:59789"/>
        <dbReference type="ChEBI" id="CHEBI:82795"/>
        <dbReference type="EC" id="2.1.1.80"/>
    </reaction>
</comment>
<dbReference type="SUPFAM" id="SSF53335">
    <property type="entry name" value="S-adenosyl-L-methionine-dependent methyltransferases"/>
    <property type="match status" value="1"/>
</dbReference>
<evidence type="ECO:0000256" key="1">
    <source>
        <dbReference type="ARBA" id="ARBA00001541"/>
    </source>
</evidence>
<dbReference type="EMBL" id="VYTZ01000015">
    <property type="protein sequence ID" value="KAA9374579.1"/>
    <property type="molecule type" value="Genomic_DNA"/>
</dbReference>
<dbReference type="GO" id="GO:0006355">
    <property type="term" value="P:regulation of DNA-templated transcription"/>
    <property type="evidence" value="ECO:0007669"/>
    <property type="project" value="InterPro"/>
</dbReference>
<dbReference type="InterPro" id="IPR050903">
    <property type="entry name" value="Bact_Chemotaxis_MeTrfase"/>
</dbReference>
<dbReference type="InterPro" id="IPR036804">
    <property type="entry name" value="CheR_N_sf"/>
</dbReference>
<dbReference type="Gene3D" id="3.40.50.150">
    <property type="entry name" value="Vaccinia Virus protein VP39"/>
    <property type="match status" value="1"/>
</dbReference>
<evidence type="ECO:0000313" key="11">
    <source>
        <dbReference type="Proteomes" id="UP000327011"/>
    </source>
</evidence>
<dbReference type="InterPro" id="IPR029063">
    <property type="entry name" value="SAM-dependent_MTases_sf"/>
</dbReference>
<dbReference type="InterPro" id="IPR022642">
    <property type="entry name" value="CheR_C"/>
</dbReference>
<keyword evidence="3" id="KW-0489">Methyltransferase</keyword>
<dbReference type="PRINTS" id="PR00996">
    <property type="entry name" value="CHERMTFRASE"/>
</dbReference>
<evidence type="ECO:0000256" key="5">
    <source>
        <dbReference type="ARBA" id="ARBA00022691"/>
    </source>
</evidence>
<feature type="domain" description="PAC" evidence="8">
    <location>
        <begin position="361"/>
        <end position="417"/>
    </location>
</feature>
<dbReference type="PROSITE" id="PS50112">
    <property type="entry name" value="PAS"/>
    <property type="match status" value="1"/>
</dbReference>
<dbReference type="InterPro" id="IPR013656">
    <property type="entry name" value="PAS_4"/>
</dbReference>
<dbReference type="InterPro" id="IPR035965">
    <property type="entry name" value="PAS-like_dom_sf"/>
</dbReference>
<keyword evidence="4" id="KW-0808">Transferase</keyword>
<name>A0A5J5JVS7_9ACTN</name>
<dbReference type="Gene3D" id="1.20.1480.30">
    <property type="entry name" value="Designed four-helix bundle protein"/>
    <property type="match status" value="1"/>
</dbReference>
<dbReference type="PANTHER" id="PTHR24422:SF10">
    <property type="entry name" value="CHEMOTAXIS PROTEIN METHYLTRANSFERASE 2"/>
    <property type="match status" value="1"/>
</dbReference>
<dbReference type="SMART" id="SM00091">
    <property type="entry name" value="PAS"/>
    <property type="match status" value="2"/>
</dbReference>
<dbReference type="PROSITE" id="PS50113">
    <property type="entry name" value="PAC"/>
    <property type="match status" value="1"/>
</dbReference>
<dbReference type="SUPFAM" id="SSF47757">
    <property type="entry name" value="Chemotaxis receptor methyltransferase CheR, N-terminal domain"/>
    <property type="match status" value="1"/>
</dbReference>
<proteinExistence type="predicted"/>
<dbReference type="Pfam" id="PF01739">
    <property type="entry name" value="CheR"/>
    <property type="match status" value="1"/>
</dbReference>
<dbReference type="PROSITE" id="PS50123">
    <property type="entry name" value="CHER"/>
    <property type="match status" value="1"/>
</dbReference>
<keyword evidence="6" id="KW-0175">Coiled coil</keyword>
<dbReference type="Gene3D" id="3.30.450.20">
    <property type="entry name" value="PAS domain"/>
    <property type="match status" value="2"/>
</dbReference>
<evidence type="ECO:0000256" key="6">
    <source>
        <dbReference type="SAM" id="Coils"/>
    </source>
</evidence>
<comment type="caution">
    <text evidence="10">The sequence shown here is derived from an EMBL/GenBank/DDBJ whole genome shotgun (WGS) entry which is preliminary data.</text>
</comment>
<dbReference type="RefSeq" id="WP_150938482.1">
    <property type="nucleotide sequence ID" value="NZ_VYTZ01000015.1"/>
</dbReference>
<evidence type="ECO:0000313" key="10">
    <source>
        <dbReference type="EMBL" id="KAA9374579.1"/>
    </source>
</evidence>
<dbReference type="CDD" id="cd00130">
    <property type="entry name" value="PAS"/>
    <property type="match status" value="1"/>
</dbReference>
<evidence type="ECO:0000259" key="7">
    <source>
        <dbReference type="PROSITE" id="PS50112"/>
    </source>
</evidence>
<dbReference type="Pfam" id="PF03705">
    <property type="entry name" value="CheR_N"/>
    <property type="match status" value="1"/>
</dbReference>
<protein>
    <recommendedName>
        <fullName evidence="2">protein-glutamate O-methyltransferase</fullName>
        <ecNumber evidence="2">2.1.1.80</ecNumber>
    </recommendedName>
</protein>
<dbReference type="Gene3D" id="1.10.155.10">
    <property type="entry name" value="Chemotaxis receptor methyltransferase CheR, N-terminal domain"/>
    <property type="match status" value="1"/>
</dbReference>
<evidence type="ECO:0000256" key="3">
    <source>
        <dbReference type="ARBA" id="ARBA00022603"/>
    </source>
</evidence>
<reference evidence="10 11" key="1">
    <citation type="submission" date="2019-09" db="EMBL/GenBank/DDBJ databases">
        <title>Screening of Novel Bioactive Compounds from Soil-Associated.</title>
        <authorList>
            <person name="Gong X."/>
        </authorList>
    </citation>
    <scope>NUCLEOTIDE SEQUENCE [LARGE SCALE GENOMIC DNA]</scope>
    <source>
        <strain evidence="10 11">Gxj-6</strain>
    </source>
</reference>
<feature type="domain" description="PAS" evidence="7">
    <location>
        <begin position="495"/>
        <end position="565"/>
    </location>
</feature>
<organism evidence="10 11">
    <name type="scientific">Microbispora cellulosiformans</name>
    <dbReference type="NCBI Taxonomy" id="2614688"/>
    <lineage>
        <taxon>Bacteria</taxon>
        <taxon>Bacillati</taxon>
        <taxon>Actinomycetota</taxon>
        <taxon>Actinomycetes</taxon>
        <taxon>Streptosporangiales</taxon>
        <taxon>Streptosporangiaceae</taxon>
        <taxon>Microbispora</taxon>
    </lineage>
</organism>
<dbReference type="InterPro" id="IPR013767">
    <property type="entry name" value="PAS_fold"/>
</dbReference>
<dbReference type="GO" id="GO:0032259">
    <property type="term" value="P:methylation"/>
    <property type="evidence" value="ECO:0007669"/>
    <property type="project" value="UniProtKB-KW"/>
</dbReference>
<dbReference type="Proteomes" id="UP000327011">
    <property type="component" value="Unassembled WGS sequence"/>
</dbReference>
<dbReference type="InterPro" id="IPR000014">
    <property type="entry name" value="PAS"/>
</dbReference>
<evidence type="ECO:0000256" key="2">
    <source>
        <dbReference type="ARBA" id="ARBA00012534"/>
    </source>
</evidence>
<dbReference type="InterPro" id="IPR000700">
    <property type="entry name" value="PAS-assoc_C"/>
</dbReference>
<evidence type="ECO:0000256" key="4">
    <source>
        <dbReference type="ARBA" id="ARBA00022679"/>
    </source>
</evidence>